<dbReference type="EMBL" id="AP011472">
    <property type="protein sequence ID" value="BAX25085.1"/>
    <property type="molecule type" value="Genomic_DNA"/>
</dbReference>
<dbReference type="AlphaFoldDB" id="A0A1V1H7S9"/>
<feature type="coiled-coil region" evidence="1">
    <location>
        <begin position="276"/>
        <end position="355"/>
    </location>
</feature>
<keyword evidence="3" id="KW-0808">Transferase</keyword>
<keyword evidence="3" id="KW-0032">Aminotransferase</keyword>
<reference evidence="3" key="1">
    <citation type="submission" date="2009-05" db="EMBL/GenBank/DDBJ databases">
        <title>Oryza sativa Japonica Group genomic DNA, chromosome 6, BAC clone:KMK0024M20, cultivar:Khau Mac Kho.</title>
        <authorList>
            <person name="Matsumoto T."/>
            <person name="Wu J."/>
            <person name="Kanamori H."/>
        </authorList>
    </citation>
    <scope>NUCLEOTIDE SEQUENCE</scope>
    <source>
        <strain evidence="3">IRGC 100882</strain>
    </source>
</reference>
<proteinExistence type="predicted"/>
<organism evidence="3">
    <name type="scientific">Oryza australiensis</name>
    <dbReference type="NCBI Taxonomy" id="4532"/>
    <lineage>
        <taxon>Eukaryota</taxon>
        <taxon>Viridiplantae</taxon>
        <taxon>Streptophyta</taxon>
        <taxon>Embryophyta</taxon>
        <taxon>Tracheophyta</taxon>
        <taxon>Spermatophyta</taxon>
        <taxon>Magnoliopsida</taxon>
        <taxon>Liliopsida</taxon>
        <taxon>Poales</taxon>
        <taxon>Poaceae</taxon>
        <taxon>BOP clade</taxon>
        <taxon>Oryzoideae</taxon>
        <taxon>Oryzeae</taxon>
        <taxon>Oryzinae</taxon>
        <taxon>Oryza</taxon>
    </lineage>
</organism>
<feature type="compositionally biased region" description="Basic residues" evidence="2">
    <location>
        <begin position="126"/>
        <end position="135"/>
    </location>
</feature>
<protein>
    <submittedName>
        <fullName evidence="3">Aminotransferase-like</fullName>
    </submittedName>
</protein>
<name>A0A1V1H7S9_9ORYZ</name>
<feature type="compositionally biased region" description="Low complexity" evidence="2">
    <location>
        <begin position="136"/>
        <end position="146"/>
    </location>
</feature>
<accession>A0A1V1H7S9</accession>
<feature type="region of interest" description="Disordered" evidence="2">
    <location>
        <begin position="105"/>
        <end position="148"/>
    </location>
</feature>
<evidence type="ECO:0000313" key="3">
    <source>
        <dbReference type="EMBL" id="BAX25085.1"/>
    </source>
</evidence>
<evidence type="ECO:0000256" key="2">
    <source>
        <dbReference type="SAM" id="MobiDB-lite"/>
    </source>
</evidence>
<sequence length="418" mass="45921">MNTTFGTSPPIFFKRTLDPASGCIVSIPDEEQCLDLSRHRPVSVKNRRSIELDLGTNDASPPHISNTRVAILYAPGVLSGGCGLAPSIIGFHAPKVAKLLHGQTRAPLHRPKRATPSAAATPAAEKRKRASKKSKTTPADDLPLVDPDVDATLEEEVRDEEMEQAVNAAAAEMSSSDKQRNWPPRRKRLLLFREPTPTAAGDGDAEDVATSVPAIRSVVDLLDFDLSEFLDPNEGADKAMVVSDEELRATLSDVAKQLECSLDFLLADIIAPATFMEAHRHKFERAKQRIDNRRENQALEATIKASQQEIIIEKAKFDALKTEPIAELDRLRKRREELIAELADVEADIVVKEQRVAGLPKDIEDQRTKIKAAMSHLSDMARAMKLIPGNDAADTKAIEEIDGIRRKAISAITTFLLC</sequence>
<dbReference type="GO" id="GO:0008483">
    <property type="term" value="F:transaminase activity"/>
    <property type="evidence" value="ECO:0007669"/>
    <property type="project" value="UniProtKB-KW"/>
</dbReference>
<gene>
    <name evidence="3" type="primary">OA_ABa0037F23.16</name>
</gene>
<feature type="compositionally biased region" description="Low complexity" evidence="2">
    <location>
        <begin position="114"/>
        <end position="123"/>
    </location>
</feature>
<keyword evidence="1" id="KW-0175">Coiled coil</keyword>
<evidence type="ECO:0000256" key="1">
    <source>
        <dbReference type="SAM" id="Coils"/>
    </source>
</evidence>